<reference evidence="1" key="1">
    <citation type="submission" date="2014-09" db="EMBL/GenBank/DDBJ databases">
        <authorList>
            <person name="Magalhaes I.L.F."/>
            <person name="Oliveira U."/>
            <person name="Santos F.R."/>
            <person name="Vidigal T.H.D.A."/>
            <person name="Brescovit A.D."/>
            <person name="Santos A.J."/>
        </authorList>
    </citation>
    <scope>NUCLEOTIDE SEQUENCE</scope>
    <source>
        <tissue evidence="1">Shoot tissue taken approximately 20 cm above the soil surface</tissue>
    </source>
</reference>
<accession>A0A0A8YZ45</accession>
<proteinExistence type="predicted"/>
<dbReference type="AlphaFoldDB" id="A0A0A8YZ45"/>
<sequence>MSKIQMSSMSLCRHIKMSTDAYA</sequence>
<reference evidence="1" key="2">
    <citation type="journal article" date="2015" name="Data Brief">
        <title>Shoot transcriptome of the giant reed, Arundo donax.</title>
        <authorList>
            <person name="Barrero R.A."/>
            <person name="Guerrero F.D."/>
            <person name="Moolhuijzen P."/>
            <person name="Goolsby J.A."/>
            <person name="Tidwell J."/>
            <person name="Bellgard S.E."/>
            <person name="Bellgard M.I."/>
        </authorList>
    </citation>
    <scope>NUCLEOTIDE SEQUENCE</scope>
    <source>
        <tissue evidence="1">Shoot tissue taken approximately 20 cm above the soil surface</tissue>
    </source>
</reference>
<protein>
    <submittedName>
        <fullName evidence="1">Uncharacterized protein</fullName>
    </submittedName>
</protein>
<dbReference type="EMBL" id="GBRH01270013">
    <property type="protein sequence ID" value="JAD27882.1"/>
    <property type="molecule type" value="Transcribed_RNA"/>
</dbReference>
<evidence type="ECO:0000313" key="1">
    <source>
        <dbReference type="EMBL" id="JAD27882.1"/>
    </source>
</evidence>
<name>A0A0A8YZ45_ARUDO</name>
<organism evidence="1">
    <name type="scientific">Arundo donax</name>
    <name type="common">Giant reed</name>
    <name type="synonym">Donax arundinaceus</name>
    <dbReference type="NCBI Taxonomy" id="35708"/>
    <lineage>
        <taxon>Eukaryota</taxon>
        <taxon>Viridiplantae</taxon>
        <taxon>Streptophyta</taxon>
        <taxon>Embryophyta</taxon>
        <taxon>Tracheophyta</taxon>
        <taxon>Spermatophyta</taxon>
        <taxon>Magnoliopsida</taxon>
        <taxon>Liliopsida</taxon>
        <taxon>Poales</taxon>
        <taxon>Poaceae</taxon>
        <taxon>PACMAD clade</taxon>
        <taxon>Arundinoideae</taxon>
        <taxon>Arundineae</taxon>
        <taxon>Arundo</taxon>
    </lineage>
</organism>